<gene>
    <name evidence="1" type="ORF">CDAR_26561</name>
</gene>
<evidence type="ECO:0000313" key="1">
    <source>
        <dbReference type="EMBL" id="GIY07698.1"/>
    </source>
</evidence>
<organism evidence="1 2">
    <name type="scientific">Caerostris darwini</name>
    <dbReference type="NCBI Taxonomy" id="1538125"/>
    <lineage>
        <taxon>Eukaryota</taxon>
        <taxon>Metazoa</taxon>
        <taxon>Ecdysozoa</taxon>
        <taxon>Arthropoda</taxon>
        <taxon>Chelicerata</taxon>
        <taxon>Arachnida</taxon>
        <taxon>Araneae</taxon>
        <taxon>Araneomorphae</taxon>
        <taxon>Entelegynae</taxon>
        <taxon>Araneoidea</taxon>
        <taxon>Araneidae</taxon>
        <taxon>Caerostris</taxon>
    </lineage>
</organism>
<sequence length="99" mass="11161">MTNYHKLKSKNDSAKRFESSRNFCTAPFLRFRDVTTNVIIRDLPQLSKDRHGSPIAVADPIKRPTCSVVGSEAHNNTQCARRFDIGGPHTPTPLDFHLL</sequence>
<evidence type="ECO:0000313" key="2">
    <source>
        <dbReference type="Proteomes" id="UP001054837"/>
    </source>
</evidence>
<proteinExistence type="predicted"/>
<protein>
    <submittedName>
        <fullName evidence="1">Uncharacterized protein</fullName>
    </submittedName>
</protein>
<reference evidence="1 2" key="1">
    <citation type="submission" date="2021-06" db="EMBL/GenBank/DDBJ databases">
        <title>Caerostris darwini draft genome.</title>
        <authorList>
            <person name="Kono N."/>
            <person name="Arakawa K."/>
        </authorList>
    </citation>
    <scope>NUCLEOTIDE SEQUENCE [LARGE SCALE GENOMIC DNA]</scope>
</reference>
<dbReference type="AlphaFoldDB" id="A0AAV4QJU1"/>
<comment type="caution">
    <text evidence="1">The sequence shown here is derived from an EMBL/GenBank/DDBJ whole genome shotgun (WGS) entry which is preliminary data.</text>
</comment>
<dbReference type="EMBL" id="BPLQ01004379">
    <property type="protein sequence ID" value="GIY07698.1"/>
    <property type="molecule type" value="Genomic_DNA"/>
</dbReference>
<dbReference type="Proteomes" id="UP001054837">
    <property type="component" value="Unassembled WGS sequence"/>
</dbReference>
<accession>A0AAV4QJU1</accession>
<keyword evidence="2" id="KW-1185">Reference proteome</keyword>
<name>A0AAV4QJU1_9ARAC</name>